<dbReference type="Gene3D" id="3.40.50.1820">
    <property type="entry name" value="alpha/beta hydrolase"/>
    <property type="match status" value="1"/>
</dbReference>
<dbReference type="InterPro" id="IPR029058">
    <property type="entry name" value="AB_hydrolase_fold"/>
</dbReference>
<accession>A0A517QT62</accession>
<dbReference type="EC" id="3.1.1.-" evidence="5"/>
<sequence length="633" mass="70730" precursor="true">MPISLLFPLLYSLKKPCFLLLLTLAFFSSATLAHAETVKVYFLVGQSNMEGKGNPLHLDTYRDDPLIKPTYASLKNGEDWRVRDDVWITYPSKARGAKHGQLTVGYGTKGENSIGPEFGFGHTIGNAIDSPVLLIKIAWGGKSLAIDFRPPSAPPSESELNATLERLQKRNPETTLNNVKEQYGHYYREMIRHAKEELAAIPTRFPELKDADIEIAGFVWHQGFNDIINRDLRENKYEDYTEWLGKFIRDVRKDLNSPEMPFVIGELSTGGIPNRGDFQIAQANTAKLDDLKGNVIFVPTAEYYDTAAHDLYLKDYWKGTDEQKAEWEKVGNDRPYHYLGSGKTYYLKGVAFGDAILKSQQKSSEQSAVRIIKDVPYLGEDRSEKLDLYLPATKSKTRTPAIVIVHGGGWFGGDKGAKREQNIGKTLAAAGYVCASINYRLAKKNGDLATRLHEVWPGNLHDCQTAVRFLRKHADKYNIDPENIGAIGGSAGGHLVAVLAYVDEMDGLDATGPYGEFSCRVQAVVPMYGVHDLVVQAKQRENRLTDADEEICKQASPVTWIDANDPPSLILHGTKDTTVPVKQSEILHEKLQASQAPSELIIIEGAPHSFHLQPKQKDLRETVIHFFNQHLKK</sequence>
<dbReference type="KEGG" id="tpol:Mal48_41090"/>
<dbReference type="InterPro" id="IPR049492">
    <property type="entry name" value="BD-FAE-like_dom"/>
</dbReference>
<dbReference type="SUPFAM" id="SSF52266">
    <property type="entry name" value="SGNH hydrolase"/>
    <property type="match status" value="1"/>
</dbReference>
<dbReference type="GO" id="GO:0016788">
    <property type="term" value="F:hydrolase activity, acting on ester bonds"/>
    <property type="evidence" value="ECO:0007669"/>
    <property type="project" value="UniProtKB-ARBA"/>
</dbReference>
<dbReference type="Pfam" id="PF03629">
    <property type="entry name" value="SASA"/>
    <property type="match status" value="1"/>
</dbReference>
<dbReference type="PANTHER" id="PTHR48081:SF13">
    <property type="entry name" value="ALPHA_BETA HYDROLASE"/>
    <property type="match status" value="1"/>
</dbReference>
<dbReference type="SUPFAM" id="SSF53474">
    <property type="entry name" value="alpha/beta-Hydrolases"/>
    <property type="match status" value="1"/>
</dbReference>
<evidence type="ECO:0000256" key="2">
    <source>
        <dbReference type="SAM" id="SignalP"/>
    </source>
</evidence>
<reference evidence="5 6" key="1">
    <citation type="submission" date="2019-02" db="EMBL/GenBank/DDBJ databases">
        <title>Deep-cultivation of Planctomycetes and their phenomic and genomic characterization uncovers novel biology.</title>
        <authorList>
            <person name="Wiegand S."/>
            <person name="Jogler M."/>
            <person name="Boedeker C."/>
            <person name="Pinto D."/>
            <person name="Vollmers J."/>
            <person name="Rivas-Marin E."/>
            <person name="Kohn T."/>
            <person name="Peeters S.H."/>
            <person name="Heuer A."/>
            <person name="Rast P."/>
            <person name="Oberbeckmann S."/>
            <person name="Bunk B."/>
            <person name="Jeske O."/>
            <person name="Meyerdierks A."/>
            <person name="Storesund J.E."/>
            <person name="Kallscheuer N."/>
            <person name="Luecker S."/>
            <person name="Lage O.M."/>
            <person name="Pohl T."/>
            <person name="Merkel B.J."/>
            <person name="Hornburger P."/>
            <person name="Mueller R.-W."/>
            <person name="Bruemmer F."/>
            <person name="Labrenz M."/>
            <person name="Spormann A.M."/>
            <person name="Op den Camp H."/>
            <person name="Overmann J."/>
            <person name="Amann R."/>
            <person name="Jetten M.S.M."/>
            <person name="Mascher T."/>
            <person name="Medema M.H."/>
            <person name="Devos D.P."/>
            <person name="Kaster A.-K."/>
            <person name="Ovreas L."/>
            <person name="Rohde M."/>
            <person name="Galperin M.Y."/>
            <person name="Jogler C."/>
        </authorList>
    </citation>
    <scope>NUCLEOTIDE SEQUENCE [LARGE SCALE GENOMIC DNA]</scope>
    <source>
        <strain evidence="5 6">Mal48</strain>
    </source>
</reference>
<name>A0A517QT62_9PLAN</name>
<dbReference type="InterPro" id="IPR005181">
    <property type="entry name" value="SASA"/>
</dbReference>
<evidence type="ECO:0000313" key="5">
    <source>
        <dbReference type="EMBL" id="QDT34836.1"/>
    </source>
</evidence>
<feature type="domain" description="BD-FAE-like" evidence="4">
    <location>
        <begin position="386"/>
        <end position="591"/>
    </location>
</feature>
<evidence type="ECO:0000313" key="6">
    <source>
        <dbReference type="Proteomes" id="UP000315724"/>
    </source>
</evidence>
<organism evidence="5 6">
    <name type="scientific">Thalassoglobus polymorphus</name>
    <dbReference type="NCBI Taxonomy" id="2527994"/>
    <lineage>
        <taxon>Bacteria</taxon>
        <taxon>Pseudomonadati</taxon>
        <taxon>Planctomycetota</taxon>
        <taxon>Planctomycetia</taxon>
        <taxon>Planctomycetales</taxon>
        <taxon>Planctomycetaceae</taxon>
        <taxon>Thalassoglobus</taxon>
    </lineage>
</organism>
<dbReference type="EMBL" id="CP036267">
    <property type="protein sequence ID" value="QDT34836.1"/>
    <property type="molecule type" value="Genomic_DNA"/>
</dbReference>
<dbReference type="PANTHER" id="PTHR48081">
    <property type="entry name" value="AB HYDROLASE SUPERFAMILY PROTEIN C4A8.06C"/>
    <property type="match status" value="1"/>
</dbReference>
<feature type="chain" id="PRO_5022079215" evidence="2">
    <location>
        <begin position="36"/>
        <end position="633"/>
    </location>
</feature>
<proteinExistence type="predicted"/>
<evidence type="ECO:0000259" key="4">
    <source>
        <dbReference type="Pfam" id="PF20434"/>
    </source>
</evidence>
<dbReference type="Pfam" id="PF20434">
    <property type="entry name" value="BD-FAE"/>
    <property type="match status" value="1"/>
</dbReference>
<dbReference type="InterPro" id="IPR050300">
    <property type="entry name" value="GDXG_lipolytic_enzyme"/>
</dbReference>
<evidence type="ECO:0000256" key="1">
    <source>
        <dbReference type="ARBA" id="ARBA00022801"/>
    </source>
</evidence>
<feature type="domain" description="Sialate O-acetylesterase" evidence="3">
    <location>
        <begin position="38"/>
        <end position="300"/>
    </location>
</feature>
<gene>
    <name evidence="5" type="primary">pnbA</name>
    <name evidence="5" type="ORF">Mal48_41090</name>
</gene>
<dbReference type="RefSeq" id="WP_145203412.1">
    <property type="nucleotide sequence ID" value="NZ_CP036267.1"/>
</dbReference>
<keyword evidence="2" id="KW-0732">Signal</keyword>
<evidence type="ECO:0000259" key="3">
    <source>
        <dbReference type="Pfam" id="PF03629"/>
    </source>
</evidence>
<dbReference type="AlphaFoldDB" id="A0A517QT62"/>
<dbReference type="InterPro" id="IPR036514">
    <property type="entry name" value="SGNH_hydro_sf"/>
</dbReference>
<dbReference type="Proteomes" id="UP000315724">
    <property type="component" value="Chromosome"/>
</dbReference>
<dbReference type="Gene3D" id="3.40.50.1110">
    <property type="entry name" value="SGNH hydrolase"/>
    <property type="match status" value="1"/>
</dbReference>
<dbReference type="OrthoDB" id="209830at2"/>
<feature type="signal peptide" evidence="2">
    <location>
        <begin position="1"/>
        <end position="35"/>
    </location>
</feature>
<protein>
    <submittedName>
        <fullName evidence="5">Para-nitrobenzyl esterase</fullName>
        <ecNumber evidence="5">3.1.1.-</ecNumber>
    </submittedName>
</protein>
<keyword evidence="6" id="KW-1185">Reference proteome</keyword>
<keyword evidence="1 5" id="KW-0378">Hydrolase</keyword>